<feature type="transmembrane region" description="Helical" evidence="8">
    <location>
        <begin position="230"/>
        <end position="250"/>
    </location>
</feature>
<dbReference type="RefSeq" id="WP_140455349.1">
    <property type="nucleotide sequence ID" value="NZ_VFRQ01000015.1"/>
</dbReference>
<evidence type="ECO:0000256" key="8">
    <source>
        <dbReference type="SAM" id="Phobius"/>
    </source>
</evidence>
<protein>
    <submittedName>
        <fullName evidence="10">Phospholipid carrier-dependent glycosyltransferase</fullName>
    </submittedName>
</protein>
<proteinExistence type="predicted"/>
<dbReference type="AlphaFoldDB" id="A0A501VYY1"/>
<evidence type="ECO:0000259" key="9">
    <source>
        <dbReference type="Pfam" id="PF13231"/>
    </source>
</evidence>
<evidence type="ECO:0000313" key="11">
    <source>
        <dbReference type="Proteomes" id="UP000316727"/>
    </source>
</evidence>
<organism evidence="10 11">
    <name type="scientific">Pontibacter mangrovi</name>
    <dbReference type="NCBI Taxonomy" id="2589816"/>
    <lineage>
        <taxon>Bacteria</taxon>
        <taxon>Pseudomonadati</taxon>
        <taxon>Bacteroidota</taxon>
        <taxon>Cytophagia</taxon>
        <taxon>Cytophagales</taxon>
        <taxon>Hymenobacteraceae</taxon>
        <taxon>Pontibacter</taxon>
    </lineage>
</organism>
<evidence type="ECO:0000256" key="2">
    <source>
        <dbReference type="ARBA" id="ARBA00022475"/>
    </source>
</evidence>
<feature type="transmembrane region" description="Helical" evidence="8">
    <location>
        <begin position="275"/>
        <end position="295"/>
    </location>
</feature>
<evidence type="ECO:0000256" key="4">
    <source>
        <dbReference type="ARBA" id="ARBA00022679"/>
    </source>
</evidence>
<feature type="transmembrane region" description="Helical" evidence="8">
    <location>
        <begin position="26"/>
        <end position="42"/>
    </location>
</feature>
<evidence type="ECO:0000313" key="10">
    <source>
        <dbReference type="EMBL" id="TPE41545.1"/>
    </source>
</evidence>
<evidence type="ECO:0000256" key="6">
    <source>
        <dbReference type="ARBA" id="ARBA00022989"/>
    </source>
</evidence>
<keyword evidence="4 10" id="KW-0808">Transferase</keyword>
<dbReference type="PANTHER" id="PTHR33908:SF3">
    <property type="entry name" value="UNDECAPRENYL PHOSPHATE-ALPHA-4-AMINO-4-DEOXY-L-ARABINOSE ARABINOSYL TRANSFERASE"/>
    <property type="match status" value="1"/>
</dbReference>
<gene>
    <name evidence="10" type="ORF">FJM65_19295</name>
</gene>
<dbReference type="InterPro" id="IPR038731">
    <property type="entry name" value="RgtA/B/C-like"/>
</dbReference>
<evidence type="ECO:0000256" key="1">
    <source>
        <dbReference type="ARBA" id="ARBA00004651"/>
    </source>
</evidence>
<feature type="transmembrane region" description="Helical" evidence="8">
    <location>
        <begin position="335"/>
        <end position="355"/>
    </location>
</feature>
<name>A0A501VYY1_9BACT</name>
<keyword evidence="7 8" id="KW-0472">Membrane</keyword>
<reference evidence="10 11" key="1">
    <citation type="submission" date="2019-06" db="EMBL/GenBank/DDBJ databases">
        <title>A novel bacterium of genus Pontibacter, isolated from marine sediment.</title>
        <authorList>
            <person name="Huang H."/>
            <person name="Mo K."/>
            <person name="Hu Y."/>
        </authorList>
    </citation>
    <scope>NUCLEOTIDE SEQUENCE [LARGE SCALE GENOMIC DNA]</scope>
    <source>
        <strain evidence="10 11">HB172049</strain>
    </source>
</reference>
<dbReference type="InterPro" id="IPR050297">
    <property type="entry name" value="LipidA_mod_glycosyltrf_83"/>
</dbReference>
<dbReference type="GO" id="GO:0009103">
    <property type="term" value="P:lipopolysaccharide biosynthetic process"/>
    <property type="evidence" value="ECO:0007669"/>
    <property type="project" value="UniProtKB-ARBA"/>
</dbReference>
<sequence length="561" mass="62721">MALQAKFSISNLAVSRRWFQHTHTQLLLLFLLVGLTYFPQLGKPGPGLMEARNFISAREMVEDGNWLVPTLNGEVRLAKPPLPTWLTAVSGIAAGDIGNLVALRFPAAVMSALMVFFLYFLGRQLTRDKLTPFLAAAVLASSLGLFNIGREGSWDVYCHSFMLGALWLLVKGLRKEGGSYGTFALCGLLMGCSFLSKGPVAFYAMLLPFLVSYLYCFGRGDFWLKREELGLAFGVALLLSLAWPVFIFMVEPEALARNVSNESTAWVNRHVKPFWYYWGFWSQTGAWALFTLAALSVPYARKRINRYVGSYTFILVWLAVAVLLLSVIPEKKERYLLPAIVPMALLTGGYVRYLLSGVWRSVKDNWAKRLLLFNTGLMLVAAIGFPVAAYILAYQTGIITLSYQLCLTVSSLILASSLLFALLKQTAALAIVTVLLLNCLVLVSGFPLYEKIRHPVGSYRSLVHVRHEKEVSSYPFYAVDGLPIVHLWEVGKQVDTLRIQNQRLQLPNELPAVVFSPVTLTQAHMADTTVFVNKVDTYHVNRNNPEEVYHIYVLSVKKPSN</sequence>
<feature type="transmembrane region" description="Helical" evidence="8">
    <location>
        <begin position="429"/>
        <end position="449"/>
    </location>
</feature>
<feature type="transmembrane region" description="Helical" evidence="8">
    <location>
        <begin position="401"/>
        <end position="422"/>
    </location>
</feature>
<feature type="transmembrane region" description="Helical" evidence="8">
    <location>
        <begin position="130"/>
        <end position="148"/>
    </location>
</feature>
<dbReference type="Proteomes" id="UP000316727">
    <property type="component" value="Unassembled WGS sequence"/>
</dbReference>
<keyword evidence="5 8" id="KW-0812">Transmembrane</keyword>
<evidence type="ECO:0000256" key="7">
    <source>
        <dbReference type="ARBA" id="ARBA00023136"/>
    </source>
</evidence>
<accession>A0A501VYY1</accession>
<feature type="transmembrane region" description="Helical" evidence="8">
    <location>
        <begin position="202"/>
        <end position="218"/>
    </location>
</feature>
<dbReference type="EMBL" id="VFRQ01000015">
    <property type="protein sequence ID" value="TPE41545.1"/>
    <property type="molecule type" value="Genomic_DNA"/>
</dbReference>
<feature type="transmembrane region" description="Helical" evidence="8">
    <location>
        <begin position="376"/>
        <end position="395"/>
    </location>
</feature>
<feature type="transmembrane region" description="Helical" evidence="8">
    <location>
        <begin position="177"/>
        <end position="196"/>
    </location>
</feature>
<dbReference type="GO" id="GO:0010041">
    <property type="term" value="P:response to iron(III) ion"/>
    <property type="evidence" value="ECO:0007669"/>
    <property type="project" value="TreeGrafter"/>
</dbReference>
<dbReference type="Pfam" id="PF13231">
    <property type="entry name" value="PMT_2"/>
    <property type="match status" value="1"/>
</dbReference>
<keyword evidence="3" id="KW-0328">Glycosyltransferase</keyword>
<evidence type="ECO:0000256" key="5">
    <source>
        <dbReference type="ARBA" id="ARBA00022692"/>
    </source>
</evidence>
<dbReference type="OrthoDB" id="9792789at2"/>
<evidence type="ECO:0000256" key="3">
    <source>
        <dbReference type="ARBA" id="ARBA00022676"/>
    </source>
</evidence>
<keyword evidence="6 8" id="KW-1133">Transmembrane helix</keyword>
<dbReference type="GO" id="GO:0005886">
    <property type="term" value="C:plasma membrane"/>
    <property type="evidence" value="ECO:0007669"/>
    <property type="project" value="UniProtKB-SubCell"/>
</dbReference>
<feature type="transmembrane region" description="Helical" evidence="8">
    <location>
        <begin position="307"/>
        <end position="329"/>
    </location>
</feature>
<comment type="subcellular location">
    <subcellularLocation>
        <location evidence="1">Cell membrane</location>
        <topology evidence="1">Multi-pass membrane protein</topology>
    </subcellularLocation>
</comment>
<dbReference type="GO" id="GO:0016763">
    <property type="term" value="F:pentosyltransferase activity"/>
    <property type="evidence" value="ECO:0007669"/>
    <property type="project" value="TreeGrafter"/>
</dbReference>
<dbReference type="PANTHER" id="PTHR33908">
    <property type="entry name" value="MANNOSYLTRANSFERASE YKCB-RELATED"/>
    <property type="match status" value="1"/>
</dbReference>
<keyword evidence="11" id="KW-1185">Reference proteome</keyword>
<feature type="transmembrane region" description="Helical" evidence="8">
    <location>
        <begin position="154"/>
        <end position="170"/>
    </location>
</feature>
<comment type="caution">
    <text evidence="10">The sequence shown here is derived from an EMBL/GenBank/DDBJ whole genome shotgun (WGS) entry which is preliminary data.</text>
</comment>
<keyword evidence="2" id="KW-1003">Cell membrane</keyword>
<feature type="transmembrane region" description="Helical" evidence="8">
    <location>
        <begin position="101"/>
        <end position="121"/>
    </location>
</feature>
<feature type="domain" description="Glycosyltransferase RgtA/B/C/D-like" evidence="9">
    <location>
        <begin position="79"/>
        <end position="244"/>
    </location>
</feature>